<dbReference type="KEGG" id="reu:Reut_A1477"/>
<organism evidence="2">
    <name type="scientific">Cupriavidus pinatubonensis (strain JMP 134 / LMG 1197)</name>
    <name type="common">Cupriavidus necator (strain JMP 134)</name>
    <dbReference type="NCBI Taxonomy" id="264198"/>
    <lineage>
        <taxon>Bacteria</taxon>
        <taxon>Pseudomonadati</taxon>
        <taxon>Pseudomonadota</taxon>
        <taxon>Betaproteobacteria</taxon>
        <taxon>Burkholderiales</taxon>
        <taxon>Burkholderiaceae</taxon>
        <taxon>Cupriavidus</taxon>
    </lineage>
</organism>
<dbReference type="EMBL" id="CP000090">
    <property type="protein sequence ID" value="AAZ60847.1"/>
    <property type="molecule type" value="Genomic_DNA"/>
</dbReference>
<dbReference type="InterPro" id="IPR003779">
    <property type="entry name" value="CMD-like"/>
</dbReference>
<reference evidence="2" key="1">
    <citation type="submission" date="2005-08" db="EMBL/GenBank/DDBJ databases">
        <title>Complete sequence of Chromosome1 of Ralstonia eutropha JMP134.</title>
        <authorList>
            <person name="Copeland A."/>
            <person name="Lucas S."/>
            <person name="Lapidus A."/>
            <person name="Barry K."/>
            <person name="Detter J.C."/>
            <person name="Glavina T."/>
            <person name="Hammon N."/>
            <person name="Israni S."/>
            <person name="Pitluck S."/>
            <person name="Goltsman E."/>
            <person name="Martinez M."/>
            <person name="Schmutz J."/>
            <person name="Larimer F."/>
            <person name="Land M."/>
            <person name="Lykidis A."/>
            <person name="Richardson P."/>
        </authorList>
    </citation>
    <scope>NUCLEOTIDE SEQUENCE</scope>
    <source>
        <strain evidence="2">JMP134</strain>
    </source>
</reference>
<dbReference type="eggNOG" id="COG0599">
    <property type="taxonomic scope" value="Bacteria"/>
</dbReference>
<evidence type="ECO:0000259" key="1">
    <source>
        <dbReference type="Pfam" id="PF02627"/>
    </source>
</evidence>
<dbReference type="HOGENOM" id="CLU_1406683_0_0_4"/>
<dbReference type="GO" id="GO:0051920">
    <property type="term" value="F:peroxiredoxin activity"/>
    <property type="evidence" value="ECO:0007669"/>
    <property type="project" value="InterPro"/>
</dbReference>
<name>Q471T6_CUPPJ</name>
<dbReference type="AlphaFoldDB" id="Q471T6"/>
<dbReference type="Gene3D" id="1.20.1290.10">
    <property type="entry name" value="AhpD-like"/>
    <property type="match status" value="1"/>
</dbReference>
<protein>
    <submittedName>
        <fullName evidence="2">Carboxymuconolactone decarboxylase</fullName>
    </submittedName>
</protein>
<dbReference type="STRING" id="264198.Reut_A1477"/>
<feature type="domain" description="Carboxymuconolactone decarboxylase-like" evidence="1">
    <location>
        <begin position="97"/>
        <end position="176"/>
    </location>
</feature>
<proteinExistence type="predicted"/>
<sequence length="193" mass="21136">MIFTLPGADSPGQRFASRCDEVRGLDHRQAQDNKFRNGRTLSMAHVNLDMDAVRSEIGPYADTQTPLAEREQAYKDLVGFLPPRIAARLAVTGALDPELLGLQEEVRLRTLYPACFDTKTSQLMVFGILLAKLLDAAMLHARAARRAGASWEEMQAVVSLAYLYGGIPCANRGAEIIAQLAEFESADRTGTIV</sequence>
<accession>Q471T6</accession>
<dbReference type="Pfam" id="PF02627">
    <property type="entry name" value="CMD"/>
    <property type="match status" value="1"/>
</dbReference>
<gene>
    <name evidence="2" type="ordered locus">Reut_A1477</name>
</gene>
<evidence type="ECO:0000313" key="2">
    <source>
        <dbReference type="EMBL" id="AAZ60847.1"/>
    </source>
</evidence>
<dbReference type="SUPFAM" id="SSF69118">
    <property type="entry name" value="AhpD-like"/>
    <property type="match status" value="1"/>
</dbReference>
<dbReference type="InterPro" id="IPR029032">
    <property type="entry name" value="AhpD-like"/>
</dbReference>